<feature type="region of interest" description="Disordered" evidence="1">
    <location>
        <begin position="155"/>
        <end position="229"/>
    </location>
</feature>
<sequence>MSKYYQVDMIAKAIKPQLVNGVWRKPKLSARRVASMRKECLRYGTINGIQAEWNPEWDRPHKSWIPPMPKGHAFDNKKDERIALIDKNMKAMPKLIIETRKEAYLSKPHTFLDVKLDPEDYEDFYKIGRRVSNAQLRAEREKEAKLKEEAAKQAKLKEAKKKAAKKEGKKGEEKAAKEEKKAVKKGEEKSAKKTAVKEEKKVEEKATKKTEEKTAKKTEEKKTVKDEKK</sequence>
<dbReference type="Proteomes" id="UP000078348">
    <property type="component" value="Unassembled WGS sequence"/>
</dbReference>
<comment type="caution">
    <text evidence="3">The sequence shown here is derived from an EMBL/GenBank/DDBJ whole genome shotgun (WGS) entry which is preliminary data.</text>
</comment>
<dbReference type="EMBL" id="LXWW01000305">
    <property type="protein sequence ID" value="OAO13971.1"/>
    <property type="molecule type" value="Genomic_DNA"/>
</dbReference>
<protein>
    <recommendedName>
        <fullName evidence="2">Large ribosomal subunit protein mL59 domain-containing protein</fullName>
    </recommendedName>
</protein>
<feature type="compositionally biased region" description="Basic and acidic residues" evidence="1">
    <location>
        <begin position="165"/>
        <end position="229"/>
    </location>
</feature>
<gene>
    <name evidence="3" type="ORF">AV274_4317</name>
</gene>
<dbReference type="OrthoDB" id="18529at2759"/>
<feature type="domain" description="Large ribosomal subunit protein mL59" evidence="2">
    <location>
        <begin position="19"/>
        <end position="101"/>
    </location>
</feature>
<reference evidence="3 4" key="1">
    <citation type="submission" date="2016-05" db="EMBL/GenBank/DDBJ databases">
        <title>Nuclear genome of Blastocystis sp. subtype 1 NandII.</title>
        <authorList>
            <person name="Gentekaki E."/>
            <person name="Curtis B."/>
            <person name="Stairs C."/>
            <person name="Eme L."/>
            <person name="Herman E."/>
            <person name="Klimes V."/>
            <person name="Arias M.C."/>
            <person name="Elias M."/>
            <person name="Hilliou F."/>
            <person name="Klute M."/>
            <person name="Malik S.-B."/>
            <person name="Pightling A."/>
            <person name="Rachubinski R."/>
            <person name="Salas D."/>
            <person name="Schlacht A."/>
            <person name="Suga H."/>
            <person name="Archibald J."/>
            <person name="Ball S.G."/>
            <person name="Clark G."/>
            <person name="Dacks J."/>
            <person name="Van Der Giezen M."/>
            <person name="Tsaousis A."/>
            <person name="Roger A."/>
        </authorList>
    </citation>
    <scope>NUCLEOTIDE SEQUENCE [LARGE SCALE GENOMIC DNA]</scope>
    <source>
        <strain evidence="4">ATCC 50177 / NandII</strain>
    </source>
</reference>
<accession>A0A196SCB6</accession>
<dbReference type="InterPro" id="IPR040922">
    <property type="entry name" value="Ribosomal_mL59_dom"/>
</dbReference>
<dbReference type="Pfam" id="PF18126">
    <property type="entry name" value="Mitoc_mL59"/>
    <property type="match status" value="1"/>
</dbReference>
<proteinExistence type="predicted"/>
<name>A0A196SCB6_BLAHN</name>
<evidence type="ECO:0000313" key="3">
    <source>
        <dbReference type="EMBL" id="OAO13971.1"/>
    </source>
</evidence>
<evidence type="ECO:0000259" key="2">
    <source>
        <dbReference type="Pfam" id="PF18126"/>
    </source>
</evidence>
<evidence type="ECO:0000256" key="1">
    <source>
        <dbReference type="SAM" id="MobiDB-lite"/>
    </source>
</evidence>
<organism evidence="3 4">
    <name type="scientific">Blastocystis sp. subtype 1 (strain ATCC 50177 / NandII)</name>
    <dbReference type="NCBI Taxonomy" id="478820"/>
    <lineage>
        <taxon>Eukaryota</taxon>
        <taxon>Sar</taxon>
        <taxon>Stramenopiles</taxon>
        <taxon>Bigyra</taxon>
        <taxon>Opalozoa</taxon>
        <taxon>Opalinata</taxon>
        <taxon>Blastocystidae</taxon>
        <taxon>Blastocystis</taxon>
    </lineage>
</organism>
<keyword evidence="4" id="KW-1185">Reference proteome</keyword>
<evidence type="ECO:0000313" key="4">
    <source>
        <dbReference type="Proteomes" id="UP000078348"/>
    </source>
</evidence>
<dbReference type="AlphaFoldDB" id="A0A196SCB6"/>